<evidence type="ECO:0000256" key="2">
    <source>
        <dbReference type="SAM" id="MobiDB-lite"/>
    </source>
</evidence>
<proteinExistence type="predicted"/>
<dbReference type="GO" id="GO:0016787">
    <property type="term" value="F:hydrolase activity"/>
    <property type="evidence" value="ECO:0007669"/>
    <property type="project" value="UniProtKB-KW"/>
</dbReference>
<dbReference type="InterPro" id="IPR023365">
    <property type="entry name" value="Sortase_dom-sf"/>
</dbReference>
<dbReference type="OrthoDB" id="3734011at2"/>
<accession>A0A4R6LPH9</accession>
<dbReference type="CDD" id="cd05829">
    <property type="entry name" value="Sortase_F"/>
    <property type="match status" value="1"/>
</dbReference>
<dbReference type="InterPro" id="IPR042001">
    <property type="entry name" value="Sortase_F"/>
</dbReference>
<keyword evidence="3" id="KW-1133">Transmembrane helix</keyword>
<reference evidence="4 5" key="1">
    <citation type="submission" date="2017-07" db="EMBL/GenBank/DDBJ databases">
        <title>Draft whole genome sequences of clinical Proprionibacteriaceae strains.</title>
        <authorList>
            <person name="Bernier A.-M."/>
            <person name="Bernard K."/>
            <person name="Domingo M.-C."/>
        </authorList>
    </citation>
    <scope>NUCLEOTIDE SEQUENCE [LARGE SCALE GENOMIC DNA]</scope>
    <source>
        <strain evidence="4 5">NML 030167</strain>
    </source>
</reference>
<keyword evidence="1" id="KW-0378">Hydrolase</keyword>
<keyword evidence="5" id="KW-1185">Reference proteome</keyword>
<accession>A0A255G312</accession>
<feature type="region of interest" description="Disordered" evidence="2">
    <location>
        <begin position="37"/>
        <end position="88"/>
    </location>
</feature>
<sequence length="246" mass="26252">MQFLKNRVVQVVLGLVVVAIVVVGAIFAFGPKQTTTEVAATPNPAPQEPSFESSEPTPVATTSTAAPPASPTGSKTPATESCTNTDEDIKDPKKLTVERIGVDSPMITVGKDEAGNPGAPPKSASNTTAWYNGSPEVGSAQGNVILTIHTYQTGNALGNQLYDGGNKALKEGDVIKISDGEGKQVCYRYTNNLKVWEKTYDPASGVFFNPTGPAQLAIMICWDFNKERENWDSRIIFYAPKMPKAA</sequence>
<keyword evidence="3" id="KW-0472">Membrane</keyword>
<evidence type="ECO:0000313" key="5">
    <source>
        <dbReference type="Proteomes" id="UP000215896"/>
    </source>
</evidence>
<dbReference type="Gene3D" id="2.40.260.10">
    <property type="entry name" value="Sortase"/>
    <property type="match status" value="1"/>
</dbReference>
<keyword evidence="3" id="KW-0812">Transmembrane</keyword>
<dbReference type="Pfam" id="PF04203">
    <property type="entry name" value="Sortase"/>
    <property type="match status" value="1"/>
</dbReference>
<evidence type="ECO:0000256" key="1">
    <source>
        <dbReference type="ARBA" id="ARBA00022801"/>
    </source>
</evidence>
<dbReference type="AlphaFoldDB" id="A0A255G312"/>
<dbReference type="Proteomes" id="UP000215896">
    <property type="component" value="Unassembled WGS sequence"/>
</dbReference>
<gene>
    <name evidence="4" type="ORF">CGZ94_19815</name>
</gene>
<dbReference type="EMBL" id="NMVO01000018">
    <property type="protein sequence ID" value="OYO08756.1"/>
    <property type="molecule type" value="Genomic_DNA"/>
</dbReference>
<comment type="caution">
    <text evidence="4">The sequence shown here is derived from an EMBL/GenBank/DDBJ whole genome shotgun (WGS) entry which is preliminary data.</text>
</comment>
<name>A0A255G312_9ACTN</name>
<protein>
    <submittedName>
        <fullName evidence="4">Class F sortase</fullName>
    </submittedName>
</protein>
<organism evidence="4 5">
    <name type="scientific">Enemella evansiae</name>
    <dbReference type="NCBI Taxonomy" id="2016499"/>
    <lineage>
        <taxon>Bacteria</taxon>
        <taxon>Bacillati</taxon>
        <taxon>Actinomycetota</taxon>
        <taxon>Actinomycetes</taxon>
        <taxon>Propionibacteriales</taxon>
        <taxon>Propionibacteriaceae</taxon>
        <taxon>Enemella</taxon>
    </lineage>
</organism>
<evidence type="ECO:0000313" key="4">
    <source>
        <dbReference type="EMBL" id="OYO08756.1"/>
    </source>
</evidence>
<dbReference type="InterPro" id="IPR005754">
    <property type="entry name" value="Sortase"/>
</dbReference>
<feature type="compositionally biased region" description="Low complexity" evidence="2">
    <location>
        <begin position="53"/>
        <end position="79"/>
    </location>
</feature>
<dbReference type="RefSeq" id="WP_094403913.1">
    <property type="nucleotide sequence ID" value="NZ_NMVL01000028.1"/>
</dbReference>
<feature type="transmembrane region" description="Helical" evidence="3">
    <location>
        <begin position="12"/>
        <end position="30"/>
    </location>
</feature>
<evidence type="ECO:0000256" key="3">
    <source>
        <dbReference type="SAM" id="Phobius"/>
    </source>
</evidence>